<evidence type="ECO:0000313" key="2">
    <source>
        <dbReference type="Proteomes" id="UP000236333"/>
    </source>
</evidence>
<name>A0A2J7ZNX2_9CHLO</name>
<accession>A0A2J7ZNX2</accession>
<sequence length="151" mass="15759">MLVVEAQIATVALVEARRWKSAAWRLGYPQGAAPPPPAQCASALAGPAFCMPQSRTKSTHSIEPRKVLPAAEVATTFCGWFGDTSVGSMSWRKQSSVLVTPTPGAGAGSGRAETLKTRTHLYDSVGAGSHVSMKSAMIAMSVLANTKSASR</sequence>
<dbReference type="AlphaFoldDB" id="A0A2J7ZNX2"/>
<protein>
    <submittedName>
        <fullName evidence="1">Uncharacterized protein</fullName>
    </submittedName>
</protein>
<reference evidence="1 2" key="1">
    <citation type="journal article" date="2017" name="Mol. Biol. Evol.">
        <title>The 4-celled Tetrabaena socialis nuclear genome reveals the essential components for genetic control of cell number at the origin of multicellularity in the volvocine lineage.</title>
        <authorList>
            <person name="Featherston J."/>
            <person name="Arakaki Y."/>
            <person name="Hanschen E.R."/>
            <person name="Ferris P.J."/>
            <person name="Michod R.E."/>
            <person name="Olson B.J.S.C."/>
            <person name="Nozaki H."/>
            <person name="Durand P.M."/>
        </authorList>
    </citation>
    <scope>NUCLEOTIDE SEQUENCE [LARGE SCALE GENOMIC DNA]</scope>
    <source>
        <strain evidence="1 2">NIES-571</strain>
    </source>
</reference>
<keyword evidence="2" id="KW-1185">Reference proteome</keyword>
<dbReference type="Proteomes" id="UP000236333">
    <property type="component" value="Unassembled WGS sequence"/>
</dbReference>
<evidence type="ECO:0000313" key="1">
    <source>
        <dbReference type="EMBL" id="PNH01973.1"/>
    </source>
</evidence>
<proteinExistence type="predicted"/>
<organism evidence="1 2">
    <name type="scientific">Tetrabaena socialis</name>
    <dbReference type="NCBI Taxonomy" id="47790"/>
    <lineage>
        <taxon>Eukaryota</taxon>
        <taxon>Viridiplantae</taxon>
        <taxon>Chlorophyta</taxon>
        <taxon>core chlorophytes</taxon>
        <taxon>Chlorophyceae</taxon>
        <taxon>CS clade</taxon>
        <taxon>Chlamydomonadales</taxon>
        <taxon>Tetrabaenaceae</taxon>
        <taxon>Tetrabaena</taxon>
    </lineage>
</organism>
<gene>
    <name evidence="1" type="ORF">TSOC_012091</name>
</gene>
<dbReference type="EMBL" id="PGGS01000748">
    <property type="protein sequence ID" value="PNH01973.1"/>
    <property type="molecule type" value="Genomic_DNA"/>
</dbReference>
<comment type="caution">
    <text evidence="1">The sequence shown here is derived from an EMBL/GenBank/DDBJ whole genome shotgun (WGS) entry which is preliminary data.</text>
</comment>